<dbReference type="EMBL" id="BK016079">
    <property type="protein sequence ID" value="DAF93060.1"/>
    <property type="molecule type" value="Genomic_DNA"/>
</dbReference>
<organism evidence="1">
    <name type="scientific">Myoviridae sp. ctGrV43</name>
    <dbReference type="NCBI Taxonomy" id="2825075"/>
    <lineage>
        <taxon>Viruses</taxon>
        <taxon>Duplodnaviria</taxon>
        <taxon>Heunggongvirae</taxon>
        <taxon>Uroviricota</taxon>
        <taxon>Caudoviricetes</taxon>
    </lineage>
</organism>
<reference evidence="1" key="1">
    <citation type="journal article" date="2021" name="Proc. Natl. Acad. Sci. U.S.A.">
        <title>A Catalog of Tens of Thousands of Viruses from Human Metagenomes Reveals Hidden Associations with Chronic Diseases.</title>
        <authorList>
            <person name="Tisza M.J."/>
            <person name="Buck C.B."/>
        </authorList>
    </citation>
    <scope>NUCLEOTIDE SEQUENCE</scope>
    <source>
        <strain evidence="1">CtGrV43</strain>
    </source>
</reference>
<name>A0A8S5UF46_9CAUD</name>
<proteinExistence type="predicted"/>
<sequence length="63" mass="7122">MSKDLLYSEEEQKKIIAKMEDPSNKTGLPPASLIYALIDMIGVQTNMIQSLQESIQRLEAKIQ</sequence>
<accession>A0A8S5UF46</accession>
<protein>
    <submittedName>
        <fullName evidence="1">Zipper dimerization domain transcription factor-like protein</fullName>
    </submittedName>
</protein>
<evidence type="ECO:0000313" key="1">
    <source>
        <dbReference type="EMBL" id="DAF93060.1"/>
    </source>
</evidence>